<organism evidence="3 4">
    <name type="scientific">Bacillus thuringiensis Sbt003</name>
    <dbReference type="NCBI Taxonomy" id="1235825"/>
    <lineage>
        <taxon>Bacteria</taxon>
        <taxon>Bacillati</taxon>
        <taxon>Bacillota</taxon>
        <taxon>Bacilli</taxon>
        <taxon>Bacillales</taxon>
        <taxon>Bacillaceae</taxon>
        <taxon>Bacillus</taxon>
        <taxon>Bacillus cereus group</taxon>
    </lineage>
</organism>
<keyword evidence="2" id="KW-1133">Transmembrane helix</keyword>
<keyword evidence="1" id="KW-0175">Coiled coil</keyword>
<protein>
    <submittedName>
        <fullName evidence="3">Uncharacterized protein</fullName>
    </submittedName>
</protein>
<feature type="coiled-coil region" evidence="1">
    <location>
        <begin position="30"/>
        <end position="57"/>
    </location>
</feature>
<dbReference type="EMBL" id="AMYJ01000002">
    <property type="protein sequence ID" value="KIU76487.1"/>
    <property type="molecule type" value="Genomic_DNA"/>
</dbReference>
<evidence type="ECO:0000256" key="1">
    <source>
        <dbReference type="SAM" id="Coils"/>
    </source>
</evidence>
<proteinExistence type="predicted"/>
<comment type="caution">
    <text evidence="3">The sequence shown here is derived from an EMBL/GenBank/DDBJ whole genome shotgun (WGS) entry which is preliminary data.</text>
</comment>
<dbReference type="Proteomes" id="UP000032407">
    <property type="component" value="Unassembled WGS sequence"/>
</dbReference>
<keyword evidence="2" id="KW-0812">Transmembrane</keyword>
<evidence type="ECO:0000256" key="2">
    <source>
        <dbReference type="SAM" id="Phobius"/>
    </source>
</evidence>
<sequence>MEMRRSIAILILSIGIVILIGYAWKQKGEVKVYETKYKQVLKENTSLKEKVQAKENNEETKVKKDTDTFLRAFFTYDTSKGEQGWSKIDAYTTESVRGKLKPAGEEKKPEKTPPETTIVSAIKDVKLYYTAVQNGEKANVFSRVWINTTVNGVTSTTQMVLDIEMVYSPEKKKWIVGNISIQQPLGEEGYIN</sequence>
<gene>
    <name evidence="3" type="ORF">C797_04119</name>
</gene>
<reference evidence="3 4" key="1">
    <citation type="journal article" date="2015" name="Sci. Rep.">
        <title>The expression and crystallization of Cry65Aa require two C-termini, revealing a novel evolutionary strategy of Bacillus thuringiensis Cry proteins.</title>
        <authorList>
            <person name="Peng D.H."/>
            <person name="Pang C.Y."/>
            <person name="Wu H."/>
            <person name="Huang Q."/>
            <person name="Zheng J.S."/>
            <person name="Sun M."/>
        </authorList>
    </citation>
    <scope>NUCLEOTIDE SEQUENCE [LARGE SCALE GENOMIC DNA]</scope>
    <source>
        <strain evidence="3 4">Sbt003</strain>
    </source>
</reference>
<evidence type="ECO:0000313" key="3">
    <source>
        <dbReference type="EMBL" id="KIU76487.1"/>
    </source>
</evidence>
<keyword evidence="2" id="KW-0472">Membrane</keyword>
<dbReference type="AlphaFoldDB" id="A0A9X0K0Z3"/>
<feature type="transmembrane region" description="Helical" evidence="2">
    <location>
        <begin position="7"/>
        <end position="24"/>
    </location>
</feature>
<accession>A0A9X0K0Z3</accession>
<name>A0A9X0K0Z3_BACTU</name>
<evidence type="ECO:0000313" key="4">
    <source>
        <dbReference type="Proteomes" id="UP000032407"/>
    </source>
</evidence>